<dbReference type="STRING" id="1288385.ERS137968_04813"/>
<accession>A0A0T9RL69</accession>
<keyword evidence="3" id="KW-1185">Reference proteome</keyword>
<dbReference type="EMBL" id="CQAZ01000106">
    <property type="protein sequence ID" value="CNI69841.1"/>
    <property type="molecule type" value="Genomic_DNA"/>
</dbReference>
<name>A0A0T9RL69_9GAMM</name>
<dbReference type="EMBL" id="CWJL01000082">
    <property type="protein sequence ID" value="CRY69659.1"/>
    <property type="molecule type" value="Genomic_DNA"/>
</dbReference>
<reference evidence="1" key="1">
    <citation type="submission" date="2015-03" db="EMBL/GenBank/DDBJ databases">
        <authorList>
            <person name="Murphy D."/>
        </authorList>
    </citation>
    <scope>NUCLEOTIDE SEQUENCE [LARGE SCALE GENOMIC DNA]</scope>
    <source>
        <strain evidence="1">A125KOH2</strain>
    </source>
</reference>
<evidence type="ECO:0000313" key="4">
    <source>
        <dbReference type="Proteomes" id="UP000045840"/>
    </source>
</evidence>
<dbReference type="Proteomes" id="UP000045840">
    <property type="component" value="Unassembled WGS sequence"/>
</dbReference>
<dbReference type="OrthoDB" id="9960770at2"/>
<organism evidence="1 4">
    <name type="scientific">Yersinia pekkanenii</name>
    <dbReference type="NCBI Taxonomy" id="1288385"/>
    <lineage>
        <taxon>Bacteria</taxon>
        <taxon>Pseudomonadati</taxon>
        <taxon>Pseudomonadota</taxon>
        <taxon>Gammaproteobacteria</taxon>
        <taxon>Enterobacterales</taxon>
        <taxon>Yersiniaceae</taxon>
        <taxon>Yersinia</taxon>
    </lineage>
</organism>
<gene>
    <name evidence="1" type="ORF">ERS008529_04700</name>
    <name evidence="2" type="ORF">ERS137968_04813</name>
</gene>
<dbReference type="Proteomes" id="UP000044625">
    <property type="component" value="Unassembled WGS sequence"/>
</dbReference>
<sequence>MSKSTTLEQLNQRWYEQKCVKHNRAFNAAGRPGKERFAQLFHAHARRIDRQHRLINRASRVAGDLTYLCTWSQIIRSNRKLSGYPERIHVFGNSGTPKGQRGDE</sequence>
<reference evidence="2 3" key="2">
    <citation type="submission" date="2015-03" db="EMBL/GenBank/DDBJ databases">
        <authorList>
            <consortium name="Pathogen Informatics"/>
            <person name="Murphy D."/>
        </authorList>
    </citation>
    <scope>NUCLEOTIDE SEQUENCE [LARGE SCALE GENOMIC DNA]</scope>
    <source>
        <strain evidence="2">Type strain: CIP110230</strain>
        <strain evidence="3">type strain: CIP110230</strain>
    </source>
</reference>
<reference evidence="4" key="3">
    <citation type="submission" date="2015-03" db="EMBL/GenBank/DDBJ databases">
        <authorList>
            <consortium name="Pathogen Informatics"/>
        </authorList>
    </citation>
    <scope>NUCLEOTIDE SEQUENCE [LARGE SCALE GENOMIC DNA]</scope>
    <source>
        <strain evidence="4">A125KOH2</strain>
    </source>
</reference>
<proteinExistence type="predicted"/>
<evidence type="ECO:0000313" key="2">
    <source>
        <dbReference type="EMBL" id="CRY69659.1"/>
    </source>
</evidence>
<dbReference type="RefSeq" id="WP_049615430.1">
    <property type="nucleotide sequence ID" value="NZ_CAWMMU010000082.1"/>
</dbReference>
<evidence type="ECO:0000313" key="3">
    <source>
        <dbReference type="Proteomes" id="UP000044625"/>
    </source>
</evidence>
<evidence type="ECO:0000313" key="1">
    <source>
        <dbReference type="EMBL" id="CNI69841.1"/>
    </source>
</evidence>
<protein>
    <submittedName>
        <fullName evidence="1">Uncharacterized protein</fullName>
    </submittedName>
</protein>
<dbReference type="AlphaFoldDB" id="A0A0T9RL69"/>